<dbReference type="AlphaFoldDB" id="A0A1W1W7V0"/>
<evidence type="ECO:0000313" key="1">
    <source>
        <dbReference type="EMBL" id="SMC02272.1"/>
    </source>
</evidence>
<accession>A0A1W1W7V0</accession>
<dbReference type="OrthoDB" id="2085646at2"/>
<dbReference type="STRING" id="28034.BFX07_10420"/>
<protein>
    <submittedName>
        <fullName evidence="1">Uncharacterized protein</fullName>
    </submittedName>
</protein>
<dbReference type="Proteomes" id="UP000192660">
    <property type="component" value="Unassembled WGS sequence"/>
</dbReference>
<reference evidence="2" key="1">
    <citation type="submission" date="2017-04" db="EMBL/GenBank/DDBJ databases">
        <authorList>
            <person name="Varghese N."/>
            <person name="Submissions S."/>
        </authorList>
    </citation>
    <scope>NUCLEOTIDE SEQUENCE [LARGE SCALE GENOMIC DNA]</scope>
    <source>
        <strain evidence="2">DSM 9293</strain>
    </source>
</reference>
<sequence length="140" mass="15400">MRAKLVALIIMALVAAFAWVRYPLSFHHVTTGSMVKPPVSPEVKLGNLGSLPSVSPRELQSLINQGLVYGIALRSAHKTVLFLARTPNAPSHLVVAHWPPLRFAAIAVLSNPLTTFSGNWNRDQKEIHWLRLSSHLILGT</sequence>
<proteinExistence type="predicted"/>
<dbReference type="EMBL" id="FWWY01000001">
    <property type="protein sequence ID" value="SMC02272.1"/>
    <property type="molecule type" value="Genomic_DNA"/>
</dbReference>
<name>A0A1W1W7V0_SULTA</name>
<dbReference type="RefSeq" id="WP_020376367.1">
    <property type="nucleotide sequence ID" value="NZ_FWWY01000001.1"/>
</dbReference>
<organism evidence="1 2">
    <name type="scientific">Sulfobacillus thermosulfidooxidans (strain DSM 9293 / VKM B-1269 / AT-1)</name>
    <dbReference type="NCBI Taxonomy" id="929705"/>
    <lineage>
        <taxon>Bacteria</taxon>
        <taxon>Bacillati</taxon>
        <taxon>Bacillota</taxon>
        <taxon>Clostridia</taxon>
        <taxon>Eubacteriales</taxon>
        <taxon>Clostridiales Family XVII. Incertae Sedis</taxon>
        <taxon>Sulfobacillus</taxon>
    </lineage>
</organism>
<gene>
    <name evidence="1" type="ORF">SAMN00768000_0493</name>
</gene>
<evidence type="ECO:0000313" key="2">
    <source>
        <dbReference type="Proteomes" id="UP000192660"/>
    </source>
</evidence>
<keyword evidence="2" id="KW-1185">Reference proteome</keyword>